<protein>
    <submittedName>
        <fullName evidence="1">Uncharacterized protein</fullName>
    </submittedName>
</protein>
<dbReference type="GO" id="GO:1990071">
    <property type="term" value="C:TRAPPII protein complex"/>
    <property type="evidence" value="ECO:0007669"/>
    <property type="project" value="InterPro"/>
</dbReference>
<dbReference type="Proteomes" id="UP001214628">
    <property type="component" value="Chromosome 2"/>
</dbReference>
<dbReference type="PANTHER" id="PTHR28159">
    <property type="entry name" value="TRAFFICKING PROTEIN PARTICLE COMPLEX II-SPECIFIC SUBUNIT 65"/>
    <property type="match status" value="1"/>
</dbReference>
<proteinExistence type="predicted"/>
<evidence type="ECO:0000313" key="1">
    <source>
        <dbReference type="EMBL" id="WFD43285.1"/>
    </source>
</evidence>
<keyword evidence="2" id="KW-1185">Reference proteome</keyword>
<dbReference type="AlphaFoldDB" id="A0AAF0F6G7"/>
<dbReference type="EMBL" id="CP118376">
    <property type="protein sequence ID" value="WFD43285.1"/>
    <property type="molecule type" value="Genomic_DNA"/>
</dbReference>
<dbReference type="PANTHER" id="PTHR28159:SF1">
    <property type="entry name" value="TRAFFICKING PROTEIN PARTICLE COMPLEX II-SPECIFIC SUBUNIT 65"/>
    <property type="match status" value="1"/>
</dbReference>
<gene>
    <name evidence="1" type="ORF">MPSI1_001946</name>
</gene>
<name>A0AAF0F6G7_9BASI</name>
<dbReference type="GO" id="GO:0006891">
    <property type="term" value="P:intra-Golgi vesicle-mediated transport"/>
    <property type="evidence" value="ECO:0007669"/>
    <property type="project" value="InterPro"/>
</dbReference>
<reference evidence="1" key="1">
    <citation type="submission" date="2023-02" db="EMBL/GenBank/DDBJ databases">
        <title>Mating type loci evolution in Malassezia.</title>
        <authorList>
            <person name="Coelho M.A."/>
        </authorList>
    </citation>
    <scope>NUCLEOTIDE SEQUENCE</scope>
    <source>
        <strain evidence="1">CBS 14136</strain>
    </source>
</reference>
<sequence>MLCPTLAFQEARALCTDLATLYMGTKAALSVSEISDSDKKWVYYDEQVHAELTLTFPDVPSKLPAPNTTQRESGFSIRDRNVPWLLHCFLSTLHISLLATRPNEPGRLLAYSWHGSPFPAGFILSSDGDSSNLGQDISQHDSQQAPLLTPNGISYDTTAQVWRVTWRTAFVIQAYPTPEPRANEVHLDVDFLLNLDLAQLIASVDAPPPQTPIHLAVTEPHPFLSSNDPYMIDVDLLAQFTEGVTIPDETPERRHKHIASKLALLPLSSLVPGTAKLNIVAPWSQSKILSQQIARAKEVEQAAISSDADIALTPMIKTGTQRTSLGAADRKPPMRQLSIPTADTMLTQNSARDIATAAGTAILVLKRHVHSIINTDYLLHARIRTLSRVHSDMKQDSALEPLRVMFLCVELESTSDIDVQVDDVQITLGAGLDQDGRIQPTLSDSITPTIRTLQNADSWPIRIGARAQQNLLYSIRFDDQHLCRSPVESAAELAQWLPRREAFITVRGHSQPQQRKRPTTFSSKWNGVLDLFYLCAEFQTRLAANAAIADAIKFQAQPLLPPSRSLVIGDERRAASTLNESQRESTMYAFTGSSHEQRAMSLPSQDSFDARALDQKDIQQDFLDAARHRARQAVPFATKTSAEVSARPTELWSRPRSLDQIDRIDPTPISGRLIASVSVTPKEKGNQAVPCFSSLLVKLTLTNVSPTSLEPIVAWSEARNKDQRPNTTAMLVNIPEIRLPPIVPGSSGTATFLIDAIEKGRQSLGSLSVHEANTDAVCTLHDLGSIAVV</sequence>
<evidence type="ECO:0000313" key="2">
    <source>
        <dbReference type="Proteomes" id="UP001214628"/>
    </source>
</evidence>
<dbReference type="InterPro" id="IPR024662">
    <property type="entry name" value="Trs65"/>
</dbReference>
<dbReference type="GO" id="GO:0005802">
    <property type="term" value="C:trans-Golgi network"/>
    <property type="evidence" value="ECO:0007669"/>
    <property type="project" value="TreeGrafter"/>
</dbReference>
<organism evidence="1 2">
    <name type="scientific">Malassezia psittaci</name>
    <dbReference type="NCBI Taxonomy" id="1821823"/>
    <lineage>
        <taxon>Eukaryota</taxon>
        <taxon>Fungi</taxon>
        <taxon>Dikarya</taxon>
        <taxon>Basidiomycota</taxon>
        <taxon>Ustilaginomycotina</taxon>
        <taxon>Malasseziomycetes</taxon>
        <taxon>Malasseziales</taxon>
        <taxon>Malasseziaceae</taxon>
        <taxon>Malassezia</taxon>
    </lineage>
</organism>
<accession>A0AAF0F6G7</accession>